<protein>
    <submittedName>
        <fullName evidence="2">Uncharacterized protein</fullName>
    </submittedName>
</protein>
<sequence length="161" mass="17962">MADPASEPPTRKRFQRKQPSAEYQQEDYEQNTLGVTAGFFCAIWAGWLMGEHFSSMFTSFSYPDSDVDGRYHFGGKDVALVVLAASKVLFVRAAGHRYVLRPLLSVLGMTLFEKRQSAAECMYTAATCLLSVWFGAYYLQTLDLAGLWSGDVTDGVTARFK</sequence>
<feature type="non-terminal residue" evidence="2">
    <location>
        <position position="161"/>
    </location>
</feature>
<dbReference type="AlphaFoldDB" id="A0A9W8EGK2"/>
<feature type="region of interest" description="Disordered" evidence="1">
    <location>
        <begin position="1"/>
        <end position="25"/>
    </location>
</feature>
<accession>A0A9W8EGK2</accession>
<organism evidence="2 3">
    <name type="scientific">Coemansia thaxteri</name>
    <dbReference type="NCBI Taxonomy" id="2663907"/>
    <lineage>
        <taxon>Eukaryota</taxon>
        <taxon>Fungi</taxon>
        <taxon>Fungi incertae sedis</taxon>
        <taxon>Zoopagomycota</taxon>
        <taxon>Kickxellomycotina</taxon>
        <taxon>Kickxellomycetes</taxon>
        <taxon>Kickxellales</taxon>
        <taxon>Kickxellaceae</taxon>
        <taxon>Coemansia</taxon>
    </lineage>
</organism>
<dbReference type="OrthoDB" id="5588024at2759"/>
<keyword evidence="3" id="KW-1185">Reference proteome</keyword>
<dbReference type="Proteomes" id="UP001150907">
    <property type="component" value="Unassembled WGS sequence"/>
</dbReference>
<proteinExistence type="predicted"/>
<name>A0A9W8EGK2_9FUNG</name>
<evidence type="ECO:0000313" key="2">
    <source>
        <dbReference type="EMBL" id="KAJ1998399.1"/>
    </source>
</evidence>
<reference evidence="2" key="1">
    <citation type="submission" date="2022-07" db="EMBL/GenBank/DDBJ databases">
        <title>Phylogenomic reconstructions and comparative analyses of Kickxellomycotina fungi.</title>
        <authorList>
            <person name="Reynolds N.K."/>
            <person name="Stajich J.E."/>
            <person name="Barry K."/>
            <person name="Grigoriev I.V."/>
            <person name="Crous P."/>
            <person name="Smith M.E."/>
        </authorList>
    </citation>
    <scope>NUCLEOTIDE SEQUENCE</scope>
    <source>
        <strain evidence="2">IMI 214461</strain>
    </source>
</reference>
<evidence type="ECO:0000256" key="1">
    <source>
        <dbReference type="SAM" id="MobiDB-lite"/>
    </source>
</evidence>
<dbReference type="EMBL" id="JANBQF010000979">
    <property type="protein sequence ID" value="KAJ1998399.1"/>
    <property type="molecule type" value="Genomic_DNA"/>
</dbReference>
<gene>
    <name evidence="2" type="ORF">H4R26_005478</name>
</gene>
<comment type="caution">
    <text evidence="2">The sequence shown here is derived from an EMBL/GenBank/DDBJ whole genome shotgun (WGS) entry which is preliminary data.</text>
</comment>
<evidence type="ECO:0000313" key="3">
    <source>
        <dbReference type="Proteomes" id="UP001150907"/>
    </source>
</evidence>